<gene>
    <name evidence="9" type="ORF">ACFPOG_29975</name>
</gene>
<evidence type="ECO:0000256" key="2">
    <source>
        <dbReference type="ARBA" id="ARBA00022448"/>
    </source>
</evidence>
<feature type="transmembrane region" description="Helical" evidence="7">
    <location>
        <begin position="195"/>
        <end position="214"/>
    </location>
</feature>
<keyword evidence="4 7" id="KW-0812">Transmembrane</keyword>
<keyword evidence="5 7" id="KW-1133">Transmembrane helix</keyword>
<feature type="transmembrane region" description="Helical" evidence="7">
    <location>
        <begin position="234"/>
        <end position="255"/>
    </location>
</feature>
<protein>
    <submittedName>
        <fullName evidence="9">MFS transporter</fullName>
    </submittedName>
</protein>
<organism evidence="9 10">
    <name type="scientific">Paenibacillus aestuarii</name>
    <dbReference type="NCBI Taxonomy" id="516965"/>
    <lineage>
        <taxon>Bacteria</taxon>
        <taxon>Bacillati</taxon>
        <taxon>Bacillota</taxon>
        <taxon>Bacilli</taxon>
        <taxon>Bacillales</taxon>
        <taxon>Paenibacillaceae</taxon>
        <taxon>Paenibacillus</taxon>
    </lineage>
</organism>
<keyword evidence="2" id="KW-0813">Transport</keyword>
<dbReference type="PANTHER" id="PTHR43124:SF10">
    <property type="entry name" value="PURINE EFFLUX PUMP PBUE"/>
    <property type="match status" value="1"/>
</dbReference>
<dbReference type="SUPFAM" id="SSF103473">
    <property type="entry name" value="MFS general substrate transporter"/>
    <property type="match status" value="1"/>
</dbReference>
<dbReference type="Pfam" id="PF07690">
    <property type="entry name" value="MFS_1"/>
    <property type="match status" value="1"/>
</dbReference>
<dbReference type="EMBL" id="JBHSMJ010000052">
    <property type="protein sequence ID" value="MFC5452439.1"/>
    <property type="molecule type" value="Genomic_DNA"/>
</dbReference>
<dbReference type="InterPro" id="IPR011701">
    <property type="entry name" value="MFS"/>
</dbReference>
<dbReference type="InterPro" id="IPR050189">
    <property type="entry name" value="MFS_Efflux_Transporters"/>
</dbReference>
<dbReference type="Proteomes" id="UP001596044">
    <property type="component" value="Unassembled WGS sequence"/>
</dbReference>
<keyword evidence="3" id="KW-1003">Cell membrane</keyword>
<feature type="transmembrane region" description="Helical" evidence="7">
    <location>
        <begin position="33"/>
        <end position="58"/>
    </location>
</feature>
<evidence type="ECO:0000256" key="4">
    <source>
        <dbReference type="ARBA" id="ARBA00022692"/>
    </source>
</evidence>
<keyword evidence="6 7" id="KW-0472">Membrane</keyword>
<feature type="transmembrane region" description="Helical" evidence="7">
    <location>
        <begin position="128"/>
        <end position="148"/>
    </location>
</feature>
<dbReference type="PANTHER" id="PTHR43124">
    <property type="entry name" value="PURINE EFFLUX PUMP PBUE"/>
    <property type="match status" value="1"/>
</dbReference>
<sequence>MHRMIYLLALGVFLTATSELIISGILPQIAEDLNISLAVSGQLVSVYSLSFAIGTPLIVSITSRIKRNRVLTGSLILFLIGSLIAFLSTDIVTLMLSRVLLGITSGVYLVAVFSSASKMVKPEQLGRAISTIVLGFSSAMILGVPIGIALANWFHWQTMFLILGVLTLLILYPIARFLPDLEGDAPVSFFRQFKVIVSMVIAGGFLITFLRESGNAVFFTYMVPYIQEILRFNAEYSSVIMLGLGLLGATGARLGGFSVDHFGTVRTISISLIVHITALASLFIVGSISGLALFLLALLIMSMFIGGTAMQSYFIQKAPQSSNFVLSLNTSIVHLGLAAGTGTGGYLLESSQTLAHLPLYAAIILSVGLLIAGVVFTRKSQ</sequence>
<feature type="transmembrane region" description="Helical" evidence="7">
    <location>
        <begin position="267"/>
        <end position="285"/>
    </location>
</feature>
<evidence type="ECO:0000259" key="8">
    <source>
        <dbReference type="PROSITE" id="PS50850"/>
    </source>
</evidence>
<evidence type="ECO:0000313" key="10">
    <source>
        <dbReference type="Proteomes" id="UP001596044"/>
    </source>
</evidence>
<keyword evidence="10" id="KW-1185">Reference proteome</keyword>
<feature type="transmembrane region" description="Helical" evidence="7">
    <location>
        <begin position="291"/>
        <end position="314"/>
    </location>
</feature>
<feature type="transmembrane region" description="Helical" evidence="7">
    <location>
        <begin position="154"/>
        <end position="174"/>
    </location>
</feature>
<feature type="transmembrane region" description="Helical" evidence="7">
    <location>
        <begin position="70"/>
        <end position="89"/>
    </location>
</feature>
<dbReference type="Gene3D" id="1.20.1250.20">
    <property type="entry name" value="MFS general substrate transporter like domains"/>
    <property type="match status" value="2"/>
</dbReference>
<evidence type="ECO:0000313" key="9">
    <source>
        <dbReference type="EMBL" id="MFC5452439.1"/>
    </source>
</evidence>
<dbReference type="InterPro" id="IPR020846">
    <property type="entry name" value="MFS_dom"/>
</dbReference>
<accession>A0ABW0KGB6</accession>
<comment type="subcellular location">
    <subcellularLocation>
        <location evidence="1">Cell membrane</location>
        <topology evidence="1">Multi-pass membrane protein</topology>
    </subcellularLocation>
</comment>
<proteinExistence type="predicted"/>
<dbReference type="RefSeq" id="WP_270881466.1">
    <property type="nucleotide sequence ID" value="NZ_JAQFVF010000051.1"/>
</dbReference>
<feature type="transmembrane region" description="Helical" evidence="7">
    <location>
        <begin position="359"/>
        <end position="377"/>
    </location>
</feature>
<dbReference type="CDD" id="cd17324">
    <property type="entry name" value="MFS_NepI_like"/>
    <property type="match status" value="1"/>
</dbReference>
<dbReference type="InterPro" id="IPR036259">
    <property type="entry name" value="MFS_trans_sf"/>
</dbReference>
<comment type="caution">
    <text evidence="9">The sequence shown here is derived from an EMBL/GenBank/DDBJ whole genome shotgun (WGS) entry which is preliminary data.</text>
</comment>
<evidence type="ECO:0000256" key="5">
    <source>
        <dbReference type="ARBA" id="ARBA00022989"/>
    </source>
</evidence>
<name>A0ABW0KGB6_9BACL</name>
<reference evidence="10" key="1">
    <citation type="journal article" date="2019" name="Int. J. Syst. Evol. Microbiol.">
        <title>The Global Catalogue of Microorganisms (GCM) 10K type strain sequencing project: providing services to taxonomists for standard genome sequencing and annotation.</title>
        <authorList>
            <consortium name="The Broad Institute Genomics Platform"/>
            <consortium name="The Broad Institute Genome Sequencing Center for Infectious Disease"/>
            <person name="Wu L."/>
            <person name="Ma J."/>
        </authorList>
    </citation>
    <scope>NUCLEOTIDE SEQUENCE [LARGE SCALE GENOMIC DNA]</scope>
    <source>
        <strain evidence="10">KACC 11904</strain>
    </source>
</reference>
<evidence type="ECO:0000256" key="1">
    <source>
        <dbReference type="ARBA" id="ARBA00004651"/>
    </source>
</evidence>
<feature type="domain" description="Major facilitator superfamily (MFS) profile" evidence="8">
    <location>
        <begin position="4"/>
        <end position="380"/>
    </location>
</feature>
<feature type="transmembrane region" description="Helical" evidence="7">
    <location>
        <begin position="95"/>
        <end position="116"/>
    </location>
</feature>
<evidence type="ECO:0000256" key="6">
    <source>
        <dbReference type="ARBA" id="ARBA00023136"/>
    </source>
</evidence>
<evidence type="ECO:0000256" key="3">
    <source>
        <dbReference type="ARBA" id="ARBA00022475"/>
    </source>
</evidence>
<dbReference type="PROSITE" id="PS50850">
    <property type="entry name" value="MFS"/>
    <property type="match status" value="1"/>
</dbReference>
<evidence type="ECO:0000256" key="7">
    <source>
        <dbReference type="SAM" id="Phobius"/>
    </source>
</evidence>